<keyword evidence="6" id="KW-0677">Repeat</keyword>
<dbReference type="SMART" id="SM00069">
    <property type="entry name" value="GLA"/>
    <property type="match status" value="1"/>
</dbReference>
<dbReference type="FunFam" id="2.40.10.10:FF:000120">
    <property type="entry name" value="Putative serine protease"/>
    <property type="match status" value="1"/>
</dbReference>
<comment type="caution">
    <text evidence="11">Lacks conserved residue(s) required for the propagation of feature annotation.</text>
</comment>
<evidence type="ECO:0000256" key="7">
    <source>
        <dbReference type="ARBA" id="ARBA00022801"/>
    </source>
</evidence>
<dbReference type="InterPro" id="IPR001314">
    <property type="entry name" value="Peptidase_S1A"/>
</dbReference>
<gene>
    <name evidence="18" type="ORF">EPR50_G00032760</name>
</gene>
<dbReference type="Proteomes" id="UP000295070">
    <property type="component" value="Chromosome 3"/>
</dbReference>
<protein>
    <submittedName>
        <fullName evidence="18">Uncharacterized protein</fullName>
    </submittedName>
</protein>
<dbReference type="InterPro" id="IPR017857">
    <property type="entry name" value="Coagulation_fac-like_Gla_dom"/>
</dbReference>
<keyword evidence="4 12" id="KW-0645">Protease</keyword>
<evidence type="ECO:0000256" key="2">
    <source>
        <dbReference type="ARBA" id="ARBA00022525"/>
    </source>
</evidence>
<dbReference type="InterPro" id="IPR035972">
    <property type="entry name" value="GLA-like_dom_SF"/>
</dbReference>
<feature type="compositionally biased region" description="Basic and acidic residues" evidence="13">
    <location>
        <begin position="593"/>
        <end position="612"/>
    </location>
</feature>
<dbReference type="Gene3D" id="2.10.25.10">
    <property type="entry name" value="Laminin"/>
    <property type="match status" value="2"/>
</dbReference>
<sequence length="631" mass="70101">MLLSSYLTLCILLSCSILIESSVFLERPAAGQILGVASRRRRANSFFLEEMLPGDLERECHEERCSQEEATEIFRTTEKTMEFWYKYTNLDPCRTNPCQNGGICTLDRGHFLCLCSPQYSGKTCESEVLQCYYRNGGCMQYCSDLLGGAGVQCGCADGFKLDPDGHSCSETVAFPCGRQQSELSSYQSRSDRVTMETDAMWDAKSTDGWAAILQNATETENELLANHTSARSDNGTVAMTPLYRGGCWINRGVPGRSDGYGFCGGTLVSDRWVVSAAHCLEETVDHVTIGDYDKHRPDPGEQLIKVQKVVVHPHFHSFTFDSDIALLLLAQPIARGNTAIPACLPDPHLSTYLLQAGNRGVVTGWGLTQHLGRSSRFLRKVTLPVVSYPECIASTEQVITDNMFCAGYLSVSQDACSGDSGGPFLVNYRGTWFLTGVVSWGEKCAAVGKFGVYTRLGNFLSWIRDTMRQRQRDTVDPRGLRDTVDPRGLRDTVDTPEIRDSVDTPEIRDSVDTPEIRDSVDTPEIRDTVDTPEIRDSVDTPEIRDTVDPPEIRDSVDTPEIRDTVDTPEIRDNVDTPEIRDTVDTPEIRDTVDPVESGLRDTVDPPNLKETESQDTGTIRPELRDTVDLYV</sequence>
<dbReference type="PRINTS" id="PR00722">
    <property type="entry name" value="CHYMOTRYPSIN"/>
</dbReference>
<dbReference type="GO" id="GO:0006508">
    <property type="term" value="P:proteolysis"/>
    <property type="evidence" value="ECO:0007669"/>
    <property type="project" value="UniProtKB-KW"/>
</dbReference>
<evidence type="ECO:0000256" key="6">
    <source>
        <dbReference type="ARBA" id="ARBA00022737"/>
    </source>
</evidence>
<dbReference type="InterPro" id="IPR050442">
    <property type="entry name" value="Peptidase_S1_coag_factors"/>
</dbReference>
<evidence type="ECO:0000256" key="13">
    <source>
        <dbReference type="SAM" id="MobiDB-lite"/>
    </source>
</evidence>
<keyword evidence="5 14" id="KW-0732">Signal</keyword>
<evidence type="ECO:0000256" key="3">
    <source>
        <dbReference type="ARBA" id="ARBA00022536"/>
    </source>
</evidence>
<dbReference type="PROSITE" id="PS00135">
    <property type="entry name" value="TRYPSIN_SER"/>
    <property type="match status" value="1"/>
</dbReference>
<evidence type="ECO:0000256" key="10">
    <source>
        <dbReference type="ARBA" id="ARBA00023180"/>
    </source>
</evidence>
<dbReference type="CDD" id="cd00190">
    <property type="entry name" value="Tryp_SPc"/>
    <property type="match status" value="1"/>
</dbReference>
<dbReference type="GO" id="GO:0005509">
    <property type="term" value="F:calcium ion binding"/>
    <property type="evidence" value="ECO:0007669"/>
    <property type="project" value="InterPro"/>
</dbReference>
<dbReference type="SMART" id="SM00179">
    <property type="entry name" value="EGF_CA"/>
    <property type="match status" value="1"/>
</dbReference>
<evidence type="ECO:0000259" key="16">
    <source>
        <dbReference type="PROSITE" id="PS50240"/>
    </source>
</evidence>
<dbReference type="FunFam" id="4.10.740.10:FF:000001">
    <property type="entry name" value="vitamin K-dependent protein S"/>
    <property type="match status" value="1"/>
</dbReference>
<organism evidence="18 19">
    <name type="scientific">Perca flavescens</name>
    <name type="common">American yellow perch</name>
    <name type="synonym">Morone flavescens</name>
    <dbReference type="NCBI Taxonomy" id="8167"/>
    <lineage>
        <taxon>Eukaryota</taxon>
        <taxon>Metazoa</taxon>
        <taxon>Chordata</taxon>
        <taxon>Craniata</taxon>
        <taxon>Vertebrata</taxon>
        <taxon>Euteleostomi</taxon>
        <taxon>Actinopterygii</taxon>
        <taxon>Neopterygii</taxon>
        <taxon>Teleostei</taxon>
        <taxon>Neoteleostei</taxon>
        <taxon>Acanthomorphata</taxon>
        <taxon>Eupercaria</taxon>
        <taxon>Perciformes</taxon>
        <taxon>Percoidei</taxon>
        <taxon>Percidae</taxon>
        <taxon>Percinae</taxon>
        <taxon>Perca</taxon>
    </lineage>
</organism>
<keyword evidence="19" id="KW-1185">Reference proteome</keyword>
<dbReference type="CDD" id="cd00054">
    <property type="entry name" value="EGF_CA"/>
    <property type="match status" value="1"/>
</dbReference>
<dbReference type="InterPro" id="IPR001254">
    <property type="entry name" value="Trypsin_dom"/>
</dbReference>
<dbReference type="SUPFAM" id="SSF57196">
    <property type="entry name" value="EGF/Laminin"/>
    <property type="match status" value="2"/>
</dbReference>
<dbReference type="Gene3D" id="2.40.10.10">
    <property type="entry name" value="Trypsin-like serine proteases"/>
    <property type="match status" value="1"/>
</dbReference>
<keyword evidence="10" id="KW-0325">Glycoprotein</keyword>
<comment type="caution">
    <text evidence="18">The sequence shown here is derived from an EMBL/GenBank/DDBJ whole genome shotgun (WGS) entry which is preliminary data.</text>
</comment>
<evidence type="ECO:0000256" key="14">
    <source>
        <dbReference type="SAM" id="SignalP"/>
    </source>
</evidence>
<dbReference type="InterPro" id="IPR043504">
    <property type="entry name" value="Peptidase_S1_PA_chymotrypsin"/>
</dbReference>
<dbReference type="GO" id="GO:0004252">
    <property type="term" value="F:serine-type endopeptidase activity"/>
    <property type="evidence" value="ECO:0007669"/>
    <property type="project" value="InterPro"/>
</dbReference>
<dbReference type="SUPFAM" id="SSF50494">
    <property type="entry name" value="Trypsin-like serine proteases"/>
    <property type="match status" value="1"/>
</dbReference>
<evidence type="ECO:0000256" key="12">
    <source>
        <dbReference type="RuleBase" id="RU363034"/>
    </source>
</evidence>
<dbReference type="GO" id="GO:0005615">
    <property type="term" value="C:extracellular space"/>
    <property type="evidence" value="ECO:0007669"/>
    <property type="project" value="TreeGrafter"/>
</dbReference>
<keyword evidence="3 11" id="KW-0245">EGF-like domain</keyword>
<accession>A0A484DJY9</accession>
<evidence type="ECO:0000256" key="8">
    <source>
        <dbReference type="ARBA" id="ARBA00022825"/>
    </source>
</evidence>
<dbReference type="PROSITE" id="PS50998">
    <property type="entry name" value="GLA_2"/>
    <property type="match status" value="1"/>
</dbReference>
<dbReference type="PANTHER" id="PTHR24278">
    <property type="entry name" value="COAGULATION FACTOR"/>
    <property type="match status" value="1"/>
</dbReference>
<dbReference type="Gene3D" id="4.10.740.10">
    <property type="entry name" value="Coagulation Factor IX"/>
    <property type="match status" value="1"/>
</dbReference>
<dbReference type="Pfam" id="PF14670">
    <property type="entry name" value="FXa_inhibition"/>
    <property type="match status" value="1"/>
</dbReference>
<evidence type="ECO:0000313" key="19">
    <source>
        <dbReference type="Proteomes" id="UP000295070"/>
    </source>
</evidence>
<dbReference type="SMART" id="SM00181">
    <property type="entry name" value="EGF"/>
    <property type="match status" value="2"/>
</dbReference>
<proteinExistence type="predicted"/>
<dbReference type="AlphaFoldDB" id="A0A484DJY9"/>
<dbReference type="InterPro" id="IPR000742">
    <property type="entry name" value="EGF"/>
</dbReference>
<dbReference type="PROSITE" id="PS50026">
    <property type="entry name" value="EGF_3"/>
    <property type="match status" value="1"/>
</dbReference>
<dbReference type="InterPro" id="IPR001881">
    <property type="entry name" value="EGF-like_Ca-bd_dom"/>
</dbReference>
<dbReference type="SUPFAM" id="SSF57630">
    <property type="entry name" value="GLA-domain"/>
    <property type="match status" value="1"/>
</dbReference>
<name>A0A484DJY9_PERFV</name>
<feature type="domain" description="Gla" evidence="17">
    <location>
        <begin position="43"/>
        <end position="89"/>
    </location>
</feature>
<evidence type="ECO:0000256" key="9">
    <source>
        <dbReference type="ARBA" id="ARBA00023157"/>
    </source>
</evidence>
<dbReference type="InterPro" id="IPR018114">
    <property type="entry name" value="TRYPSIN_HIS"/>
</dbReference>
<dbReference type="FunFam" id="2.10.25.10:FF:000321">
    <property type="entry name" value="Protein delta homolog 1"/>
    <property type="match status" value="1"/>
</dbReference>
<keyword evidence="8 12" id="KW-0720">Serine protease</keyword>
<dbReference type="InterPro" id="IPR033116">
    <property type="entry name" value="TRYPSIN_SER"/>
</dbReference>
<dbReference type="PROSITE" id="PS50240">
    <property type="entry name" value="TRYPSIN_DOM"/>
    <property type="match status" value="1"/>
</dbReference>
<evidence type="ECO:0000256" key="5">
    <source>
        <dbReference type="ARBA" id="ARBA00022729"/>
    </source>
</evidence>
<keyword evidence="2" id="KW-0964">Secreted</keyword>
<evidence type="ECO:0000256" key="4">
    <source>
        <dbReference type="ARBA" id="ARBA00022670"/>
    </source>
</evidence>
<dbReference type="PANTHER" id="PTHR24278:SF25">
    <property type="entry name" value="COAGULATION FACTOR IX"/>
    <property type="match status" value="1"/>
</dbReference>
<dbReference type="STRING" id="8167.A0A484DJY9"/>
<feature type="chain" id="PRO_5019858231" evidence="14">
    <location>
        <begin position="22"/>
        <end position="631"/>
    </location>
</feature>
<dbReference type="PROSITE" id="PS00011">
    <property type="entry name" value="GLA_1"/>
    <property type="match status" value="1"/>
</dbReference>
<evidence type="ECO:0000259" key="17">
    <source>
        <dbReference type="PROSITE" id="PS50998"/>
    </source>
</evidence>
<evidence type="ECO:0000256" key="11">
    <source>
        <dbReference type="PROSITE-ProRule" id="PRU00076"/>
    </source>
</evidence>
<feature type="region of interest" description="Disordered" evidence="13">
    <location>
        <begin position="471"/>
        <end position="509"/>
    </location>
</feature>
<keyword evidence="9 11" id="KW-1015">Disulfide bond</keyword>
<feature type="signal peptide" evidence="14">
    <location>
        <begin position="1"/>
        <end position="21"/>
    </location>
</feature>
<comment type="subcellular location">
    <subcellularLocation>
        <location evidence="1">Secreted</location>
    </subcellularLocation>
</comment>
<evidence type="ECO:0000313" key="18">
    <source>
        <dbReference type="EMBL" id="TDH15535.1"/>
    </source>
</evidence>
<feature type="region of interest" description="Disordered" evidence="13">
    <location>
        <begin position="593"/>
        <end position="621"/>
    </location>
</feature>
<evidence type="ECO:0000259" key="15">
    <source>
        <dbReference type="PROSITE" id="PS50026"/>
    </source>
</evidence>
<feature type="disulfide bond" evidence="11">
    <location>
        <begin position="115"/>
        <end position="124"/>
    </location>
</feature>
<dbReference type="PROSITE" id="PS00022">
    <property type="entry name" value="EGF_1"/>
    <property type="match status" value="1"/>
</dbReference>
<dbReference type="PROSITE" id="PS00134">
    <property type="entry name" value="TRYPSIN_HIS"/>
    <property type="match status" value="1"/>
</dbReference>
<dbReference type="InterPro" id="IPR000294">
    <property type="entry name" value="GLA_domain"/>
</dbReference>
<dbReference type="InterPro" id="IPR009003">
    <property type="entry name" value="Peptidase_S1_PA"/>
</dbReference>
<feature type="domain" description="EGF-like" evidence="15">
    <location>
        <begin position="89"/>
        <end position="125"/>
    </location>
</feature>
<dbReference type="Pfam" id="PF00008">
    <property type="entry name" value="EGF"/>
    <property type="match status" value="1"/>
</dbReference>
<dbReference type="SMART" id="SM00020">
    <property type="entry name" value="Tryp_SPc"/>
    <property type="match status" value="1"/>
</dbReference>
<dbReference type="Pfam" id="PF00594">
    <property type="entry name" value="Gla"/>
    <property type="match status" value="1"/>
</dbReference>
<evidence type="ECO:0000256" key="1">
    <source>
        <dbReference type="ARBA" id="ARBA00004613"/>
    </source>
</evidence>
<dbReference type="Pfam" id="PF00089">
    <property type="entry name" value="Trypsin"/>
    <property type="match status" value="1"/>
</dbReference>
<reference evidence="18 19" key="1">
    <citation type="submission" date="2019-01" db="EMBL/GenBank/DDBJ databases">
        <title>A chromosome-scale genome assembly of the yellow perch, Perca flavescens.</title>
        <authorList>
            <person name="Feron R."/>
            <person name="Morvezen R."/>
            <person name="Bestin A."/>
            <person name="Haffray P."/>
            <person name="Klopp C."/>
            <person name="Zahm M."/>
            <person name="Cabau C."/>
            <person name="Roques C."/>
            <person name="Donnadieu C."/>
            <person name="Bouchez O."/>
            <person name="Christie M."/>
            <person name="Larson W."/>
            <person name="Guiguen Y."/>
        </authorList>
    </citation>
    <scope>NUCLEOTIDE SEQUENCE [LARGE SCALE GENOMIC DNA]</scope>
    <source>
        <strain evidence="18">YP-PL-M2</strain>
        <tissue evidence="18">Blood</tissue>
    </source>
</reference>
<feature type="domain" description="Peptidase S1" evidence="16">
    <location>
        <begin position="209"/>
        <end position="468"/>
    </location>
</feature>
<dbReference type="EMBL" id="SCKG01000003">
    <property type="protein sequence ID" value="TDH15535.1"/>
    <property type="molecule type" value="Genomic_DNA"/>
</dbReference>
<keyword evidence="7 12" id="KW-0378">Hydrolase</keyword>
<dbReference type="PRINTS" id="PR00001">
    <property type="entry name" value="GLABLOOD"/>
</dbReference>